<dbReference type="CDD" id="cd01288">
    <property type="entry name" value="FabZ"/>
    <property type="match status" value="1"/>
</dbReference>
<evidence type="ECO:0000256" key="9">
    <source>
        <dbReference type="ARBA" id="ARBA00025049"/>
    </source>
</evidence>
<dbReference type="SUPFAM" id="SSF54637">
    <property type="entry name" value="Thioesterase/thiol ester dehydrase-isomerase"/>
    <property type="match status" value="1"/>
</dbReference>
<evidence type="ECO:0000256" key="2">
    <source>
        <dbReference type="ARBA" id="ARBA00004496"/>
    </source>
</evidence>
<gene>
    <name evidence="10" type="primary">fabZ</name>
    <name evidence="11" type="ORF">XD66_1205</name>
</gene>
<dbReference type="InterPro" id="IPR013114">
    <property type="entry name" value="FabA_FabZ"/>
</dbReference>
<dbReference type="PATRIC" id="fig|85874.4.peg.628"/>
<keyword evidence="7 10" id="KW-0443">Lipid metabolism</keyword>
<dbReference type="GO" id="GO:0016020">
    <property type="term" value="C:membrane"/>
    <property type="evidence" value="ECO:0007669"/>
    <property type="project" value="GOC"/>
</dbReference>
<dbReference type="Gene3D" id="3.10.129.10">
    <property type="entry name" value="Hotdog Thioesterase"/>
    <property type="match status" value="1"/>
</dbReference>
<dbReference type="Pfam" id="PF07977">
    <property type="entry name" value="FabA"/>
    <property type="match status" value="1"/>
</dbReference>
<evidence type="ECO:0000256" key="4">
    <source>
        <dbReference type="ARBA" id="ARBA00022490"/>
    </source>
</evidence>
<dbReference type="EMBL" id="LGFO01000167">
    <property type="protein sequence ID" value="KUK36087.1"/>
    <property type="molecule type" value="Genomic_DNA"/>
</dbReference>
<dbReference type="NCBIfam" id="NF000582">
    <property type="entry name" value="PRK00006.1"/>
    <property type="match status" value="1"/>
</dbReference>
<reference evidence="12" key="1">
    <citation type="journal article" date="2015" name="MBio">
        <title>Genome-Resolved Metagenomic Analysis Reveals Roles for Candidate Phyla and Other Microbial Community Members in Biogeochemical Transformations in Oil Reservoirs.</title>
        <authorList>
            <person name="Hu P."/>
            <person name="Tom L."/>
            <person name="Singh A."/>
            <person name="Thomas B.C."/>
            <person name="Baker B.J."/>
            <person name="Piceno Y.M."/>
            <person name="Andersen G.L."/>
            <person name="Banfield J.F."/>
        </authorList>
    </citation>
    <scope>NUCLEOTIDE SEQUENCE [LARGE SCALE GENOMIC DNA]</scope>
</reference>
<keyword evidence="8 10" id="KW-0456">Lyase</keyword>
<sequence>MSTIPHRYPFLLVDRLLELEPGKRAVGIKNVSINEPFFQGHFPGIPIMPGVLVLEALAQVGACALLSQVEHRGKLAYFAGVDKFRFKKMVTPGDQLLLEVELIKIKGNIGKALGKASLNGELAAGGELIFALEEREGK</sequence>
<dbReference type="NCBIfam" id="TIGR01750">
    <property type="entry name" value="fabZ"/>
    <property type="match status" value="1"/>
</dbReference>
<feature type="active site" evidence="10">
    <location>
        <position position="41"/>
    </location>
</feature>
<evidence type="ECO:0000256" key="5">
    <source>
        <dbReference type="ARBA" id="ARBA00022516"/>
    </source>
</evidence>
<dbReference type="AlphaFoldDB" id="A0A101FFI1"/>
<dbReference type="GO" id="GO:0019171">
    <property type="term" value="F:(3R)-hydroxyacyl-[acyl-carrier-protein] dehydratase activity"/>
    <property type="evidence" value="ECO:0007669"/>
    <property type="project" value="UniProtKB-EC"/>
</dbReference>
<organism evidence="11 12">
    <name type="scientific">Thermacetogenium phaeum</name>
    <dbReference type="NCBI Taxonomy" id="85874"/>
    <lineage>
        <taxon>Bacteria</taxon>
        <taxon>Bacillati</taxon>
        <taxon>Bacillota</taxon>
        <taxon>Clostridia</taxon>
        <taxon>Thermoanaerobacterales</taxon>
        <taxon>Thermoanaerobacteraceae</taxon>
        <taxon>Thermacetogenium</taxon>
    </lineage>
</organism>
<dbReference type="PANTHER" id="PTHR30272">
    <property type="entry name" value="3-HYDROXYACYL-[ACYL-CARRIER-PROTEIN] DEHYDRATASE"/>
    <property type="match status" value="1"/>
</dbReference>
<evidence type="ECO:0000256" key="8">
    <source>
        <dbReference type="ARBA" id="ARBA00023239"/>
    </source>
</evidence>
<proteinExistence type="inferred from homology"/>
<comment type="subcellular location">
    <subcellularLocation>
        <location evidence="2 10">Cytoplasm</location>
    </subcellularLocation>
</comment>
<name>A0A101FFI1_9THEO</name>
<dbReference type="GO" id="GO:0005737">
    <property type="term" value="C:cytoplasm"/>
    <property type="evidence" value="ECO:0007669"/>
    <property type="project" value="UniProtKB-SubCell"/>
</dbReference>
<keyword evidence="4 10" id="KW-0963">Cytoplasm</keyword>
<dbReference type="PANTHER" id="PTHR30272:SF1">
    <property type="entry name" value="3-HYDROXYACYL-[ACYL-CARRIER-PROTEIN] DEHYDRATASE"/>
    <property type="match status" value="1"/>
</dbReference>
<dbReference type="Proteomes" id="UP000053326">
    <property type="component" value="Unassembled WGS sequence"/>
</dbReference>
<evidence type="ECO:0000256" key="3">
    <source>
        <dbReference type="ARBA" id="ARBA00009174"/>
    </source>
</evidence>
<dbReference type="EC" id="4.2.1.59" evidence="10"/>
<evidence type="ECO:0000313" key="12">
    <source>
        <dbReference type="Proteomes" id="UP000053326"/>
    </source>
</evidence>
<comment type="function">
    <text evidence="9 10">Involved in unsaturated fatty acids biosynthesis. Catalyzes the dehydration of short chain beta-hydroxyacyl-ACPs and long chain saturated and unsaturated beta-hydroxyacyl-ACPs.</text>
</comment>
<keyword evidence="6 10" id="KW-0441">Lipid A biosynthesis</keyword>
<dbReference type="GO" id="GO:0009245">
    <property type="term" value="P:lipid A biosynthetic process"/>
    <property type="evidence" value="ECO:0007669"/>
    <property type="project" value="UniProtKB-UniRule"/>
</dbReference>
<protein>
    <recommendedName>
        <fullName evidence="10">3-hydroxyacyl-[acyl-carrier-protein] dehydratase FabZ</fullName>
        <ecNumber evidence="10">4.2.1.59</ecNumber>
    </recommendedName>
    <alternativeName>
        <fullName evidence="10">(3R)-hydroxymyristoyl-[acyl-carrier-protein] dehydratase</fullName>
        <shortName evidence="10">(3R)-hydroxymyristoyl-ACP dehydrase</shortName>
    </alternativeName>
    <alternativeName>
        <fullName evidence="10">Beta-hydroxyacyl-ACP dehydratase</fullName>
    </alternativeName>
</protein>
<keyword evidence="5 10" id="KW-0444">Lipid biosynthesis</keyword>
<evidence type="ECO:0000313" key="11">
    <source>
        <dbReference type="EMBL" id="KUK36087.1"/>
    </source>
</evidence>
<comment type="catalytic activity">
    <reaction evidence="1 10">
        <text>a (3R)-hydroxyacyl-[ACP] = a (2E)-enoyl-[ACP] + H2O</text>
        <dbReference type="Rhea" id="RHEA:13097"/>
        <dbReference type="Rhea" id="RHEA-COMP:9925"/>
        <dbReference type="Rhea" id="RHEA-COMP:9945"/>
        <dbReference type="ChEBI" id="CHEBI:15377"/>
        <dbReference type="ChEBI" id="CHEBI:78784"/>
        <dbReference type="ChEBI" id="CHEBI:78827"/>
        <dbReference type="EC" id="4.2.1.59"/>
    </reaction>
</comment>
<evidence type="ECO:0000256" key="6">
    <source>
        <dbReference type="ARBA" id="ARBA00022556"/>
    </source>
</evidence>
<evidence type="ECO:0000256" key="10">
    <source>
        <dbReference type="HAMAP-Rule" id="MF_00406"/>
    </source>
</evidence>
<accession>A0A101FFI1</accession>
<dbReference type="HAMAP" id="MF_00406">
    <property type="entry name" value="FabZ"/>
    <property type="match status" value="1"/>
</dbReference>
<dbReference type="InterPro" id="IPR029069">
    <property type="entry name" value="HotDog_dom_sf"/>
</dbReference>
<comment type="caution">
    <text evidence="11">The sequence shown here is derived from an EMBL/GenBank/DDBJ whole genome shotgun (WGS) entry which is preliminary data.</text>
</comment>
<comment type="similarity">
    <text evidence="3 10">Belongs to the thioester dehydratase family. FabZ subfamily.</text>
</comment>
<dbReference type="InterPro" id="IPR010084">
    <property type="entry name" value="FabZ"/>
</dbReference>
<evidence type="ECO:0000256" key="1">
    <source>
        <dbReference type="ARBA" id="ARBA00001055"/>
    </source>
</evidence>
<dbReference type="FunFam" id="3.10.129.10:FF:000001">
    <property type="entry name" value="3-hydroxyacyl-[acyl-carrier-protein] dehydratase FabZ"/>
    <property type="match status" value="1"/>
</dbReference>
<dbReference type="GO" id="GO:0006633">
    <property type="term" value="P:fatty acid biosynthetic process"/>
    <property type="evidence" value="ECO:0007669"/>
    <property type="project" value="UniProtKB-UniRule"/>
</dbReference>
<evidence type="ECO:0000256" key="7">
    <source>
        <dbReference type="ARBA" id="ARBA00023098"/>
    </source>
</evidence>